<organism evidence="3 4">
    <name type="scientific">Xenopus laevis</name>
    <name type="common">African clawed frog</name>
    <dbReference type="NCBI Taxonomy" id="8355"/>
    <lineage>
        <taxon>Eukaryota</taxon>
        <taxon>Metazoa</taxon>
        <taxon>Chordata</taxon>
        <taxon>Craniata</taxon>
        <taxon>Vertebrata</taxon>
        <taxon>Euteleostomi</taxon>
        <taxon>Amphibia</taxon>
        <taxon>Batrachia</taxon>
        <taxon>Anura</taxon>
        <taxon>Pipoidea</taxon>
        <taxon>Pipidae</taxon>
        <taxon>Xenopodinae</taxon>
        <taxon>Xenopus</taxon>
        <taxon>Xenopus</taxon>
    </lineage>
</organism>
<dbReference type="InterPro" id="IPR008996">
    <property type="entry name" value="IL1/FGF"/>
</dbReference>
<dbReference type="OrthoDB" id="5987799at2759"/>
<dbReference type="SMART" id="SM00442">
    <property type="entry name" value="FGF"/>
    <property type="match status" value="1"/>
</dbReference>
<dbReference type="InterPro" id="IPR002209">
    <property type="entry name" value="Fibroblast_GF_fam"/>
</dbReference>
<dbReference type="Proteomes" id="UP000186698">
    <property type="component" value="Chromosome 7L"/>
</dbReference>
<dbReference type="AlphaFoldDB" id="A0A1L8FNK1"/>
<dbReference type="Gene3D" id="2.80.10.50">
    <property type="match status" value="1"/>
</dbReference>
<dbReference type="GO" id="GO:0005615">
    <property type="term" value="C:extracellular space"/>
    <property type="evidence" value="ECO:0000318"/>
    <property type="project" value="GO_Central"/>
</dbReference>
<evidence type="ECO:0000313" key="4">
    <source>
        <dbReference type="RefSeq" id="XP_041425571.1"/>
    </source>
</evidence>
<reference evidence="4" key="1">
    <citation type="submission" date="2025-08" db="UniProtKB">
        <authorList>
            <consortium name="RefSeq"/>
        </authorList>
    </citation>
    <scope>IDENTIFICATION</scope>
    <source>
        <strain evidence="4">J_2021</strain>
        <tissue evidence="4">Erythrocytes</tissue>
    </source>
</reference>
<dbReference type="GO" id="GO:0030334">
    <property type="term" value="P:regulation of cell migration"/>
    <property type="evidence" value="ECO:0000318"/>
    <property type="project" value="GO_Central"/>
</dbReference>
<dbReference type="STRING" id="8355.A0A1L8FNK1"/>
<dbReference type="PaxDb" id="8355-A0A1L8FNK1"/>
<dbReference type="RefSeq" id="XP_041425571.1">
    <property type="nucleotide sequence ID" value="XM_041569637.1"/>
</dbReference>
<dbReference type="PRINTS" id="PR00263">
    <property type="entry name" value="HBGFFGF"/>
</dbReference>
<evidence type="ECO:0000256" key="2">
    <source>
        <dbReference type="RuleBase" id="RU049442"/>
    </source>
</evidence>
<dbReference type="GO" id="GO:0008284">
    <property type="term" value="P:positive regulation of cell population proliferation"/>
    <property type="evidence" value="ECO:0000318"/>
    <property type="project" value="GO_Central"/>
</dbReference>
<dbReference type="GO" id="GO:0008543">
    <property type="term" value="P:fibroblast growth factor receptor signaling pathway"/>
    <property type="evidence" value="ECO:0000318"/>
    <property type="project" value="GO_Central"/>
</dbReference>
<dbReference type="KEGG" id="xla:108696768"/>
<protein>
    <recommendedName>
        <fullName evidence="2">Fibroblast growth factor</fullName>
        <shortName evidence="2">FGF</shortName>
    </recommendedName>
</protein>
<dbReference type="Pfam" id="PF00167">
    <property type="entry name" value="FGF"/>
    <property type="match status" value="1"/>
</dbReference>
<proteinExistence type="inferred from homology"/>
<dbReference type="PRINTS" id="PR00262">
    <property type="entry name" value="IL1HBGF"/>
</dbReference>
<dbReference type="GO" id="GO:0008083">
    <property type="term" value="F:growth factor activity"/>
    <property type="evidence" value="ECO:0000318"/>
    <property type="project" value="GO_Central"/>
</dbReference>
<sequence>MFHIQERSKGPRFTPHSFRKWLCLLAIMLSGSRFSFANPIANPIADSNPILSNDNQVRDRYLYTDNNDMHWFLQITSDGEVTGTEIKNKYGIFEIKAVKAGIVVIKGIESNRYLCMNSAHHLYGSESYDKNECSFNELITSENYNEYLSEKHSGKLSLASSKGENMSNFIPLEASIGVMIVDHRDNMINTDSSDPFTMGGDVFASNPNK</sequence>
<dbReference type="GO" id="GO:0005104">
    <property type="term" value="F:fibroblast growth factor receptor binding"/>
    <property type="evidence" value="ECO:0000318"/>
    <property type="project" value="GO_Central"/>
</dbReference>
<evidence type="ECO:0000313" key="3">
    <source>
        <dbReference type="Proteomes" id="UP000186698"/>
    </source>
</evidence>
<dbReference type="CTD" id="108696768"/>
<dbReference type="OMA" id="NMINTDS"/>
<dbReference type="GO" id="GO:0043410">
    <property type="term" value="P:positive regulation of MAPK cascade"/>
    <property type="evidence" value="ECO:0000318"/>
    <property type="project" value="GO_Central"/>
</dbReference>
<evidence type="ECO:0000256" key="1">
    <source>
        <dbReference type="ARBA" id="ARBA00007936"/>
    </source>
</evidence>
<dbReference type="GO" id="GO:0022008">
    <property type="term" value="P:neurogenesis"/>
    <property type="evidence" value="ECO:0000318"/>
    <property type="project" value="GO_Central"/>
</dbReference>
<dbReference type="SUPFAM" id="SSF50353">
    <property type="entry name" value="Cytokine"/>
    <property type="match status" value="1"/>
</dbReference>
<dbReference type="GeneID" id="108696768"/>
<comment type="similarity">
    <text evidence="1 2">Belongs to the heparin-binding growth factors family.</text>
</comment>
<name>A0A1L8FNK1_XENLA</name>
<dbReference type="PANTHER" id="PTHR11486">
    <property type="entry name" value="FIBROBLAST GROWTH FACTOR"/>
    <property type="match status" value="1"/>
</dbReference>
<gene>
    <name evidence="4" type="primary">LOC108696768</name>
</gene>
<dbReference type="GO" id="GO:0005737">
    <property type="term" value="C:cytoplasm"/>
    <property type="evidence" value="ECO:0000318"/>
    <property type="project" value="GO_Central"/>
</dbReference>
<keyword evidence="3" id="KW-1185">Reference proteome</keyword>
<accession>A0A1L8FNK1</accession>